<proteinExistence type="predicted"/>
<dbReference type="Proteomes" id="UP000722791">
    <property type="component" value="Unassembled WGS sequence"/>
</dbReference>
<comment type="caution">
    <text evidence="1">The sequence shown here is derived from an EMBL/GenBank/DDBJ whole genome shotgun (WGS) entry which is preliminary data.</text>
</comment>
<dbReference type="AlphaFoldDB" id="A0A8J4G6Y8"/>
<organism evidence="1 2">
    <name type="scientific">Volvox reticuliferus</name>
    <dbReference type="NCBI Taxonomy" id="1737510"/>
    <lineage>
        <taxon>Eukaryota</taxon>
        <taxon>Viridiplantae</taxon>
        <taxon>Chlorophyta</taxon>
        <taxon>core chlorophytes</taxon>
        <taxon>Chlorophyceae</taxon>
        <taxon>CS clade</taxon>
        <taxon>Chlamydomonadales</taxon>
        <taxon>Volvocaceae</taxon>
        <taxon>Volvox</taxon>
    </lineage>
</organism>
<name>A0A8J4G6Y8_9CHLO</name>
<reference evidence="1" key="1">
    <citation type="journal article" date="2021" name="Proc. Natl. Acad. Sci. U.S.A.">
        <title>Three genomes in the algal genus Volvox reveal the fate of a haploid sex-determining region after a transition to homothallism.</title>
        <authorList>
            <person name="Yamamoto K."/>
            <person name="Hamaji T."/>
            <person name="Kawai-Toyooka H."/>
            <person name="Matsuzaki R."/>
            <person name="Takahashi F."/>
            <person name="Nishimura Y."/>
            <person name="Kawachi M."/>
            <person name="Noguchi H."/>
            <person name="Minakuchi Y."/>
            <person name="Umen J.G."/>
            <person name="Toyoda A."/>
            <person name="Nozaki H."/>
        </authorList>
    </citation>
    <scope>NUCLEOTIDE SEQUENCE</scope>
    <source>
        <strain evidence="1">NIES-3785</strain>
    </source>
</reference>
<protein>
    <submittedName>
        <fullName evidence="1">Uncharacterized protein</fullName>
    </submittedName>
</protein>
<evidence type="ECO:0000313" key="1">
    <source>
        <dbReference type="EMBL" id="GIM01338.1"/>
    </source>
</evidence>
<dbReference type="EMBL" id="BNCQ01000009">
    <property type="protein sequence ID" value="GIM01338.1"/>
    <property type="molecule type" value="Genomic_DNA"/>
</dbReference>
<gene>
    <name evidence="1" type="ORF">Vretimale_6143</name>
</gene>
<evidence type="ECO:0000313" key="2">
    <source>
        <dbReference type="Proteomes" id="UP000722791"/>
    </source>
</evidence>
<accession>A0A8J4G6Y8</accession>
<dbReference type="SUPFAM" id="SSF52540">
    <property type="entry name" value="P-loop containing nucleoside triphosphate hydrolases"/>
    <property type="match status" value="1"/>
</dbReference>
<dbReference type="InterPro" id="IPR027417">
    <property type="entry name" value="P-loop_NTPase"/>
</dbReference>
<sequence length="187" mass="21060">MSSFVSNKFAVHHASPQEVFNTKLIILVGDHAQLPPVCPHTYVNEDAPELCRHFHLCFSPFWSLAPFFHLSSSVRHAQDPCLTTFLNIARTRQPTQKEIDSTFPPHMMLSRDDVVQSANGTDTILCSHRHQVADYNGAILNRLASEQQLSGPIIQVPLDTNAAQVPELYDWLQDNHFHELRQVAIGA</sequence>